<reference evidence="8 9" key="1">
    <citation type="journal article" date="2019" name="Int. J. Syst. Evol. Microbiol.">
        <title>The Global Catalogue of Microorganisms (GCM) 10K type strain sequencing project: providing services to taxonomists for standard genome sequencing and annotation.</title>
        <authorList>
            <consortium name="The Broad Institute Genomics Platform"/>
            <consortium name="The Broad Institute Genome Sequencing Center for Infectious Disease"/>
            <person name="Wu L."/>
            <person name="Ma J."/>
        </authorList>
    </citation>
    <scope>NUCLEOTIDE SEQUENCE [LARGE SCALE GENOMIC DNA]</scope>
    <source>
        <strain evidence="8 9">JCM 6307</strain>
    </source>
</reference>
<evidence type="ECO:0000256" key="2">
    <source>
        <dbReference type="ARBA" id="ARBA00006217"/>
    </source>
</evidence>
<comment type="cofactor">
    <cofactor evidence="1">
        <name>Zn(2+)</name>
        <dbReference type="ChEBI" id="CHEBI:29105"/>
    </cofactor>
</comment>
<dbReference type="CDD" id="cd03379">
    <property type="entry name" value="beta_CA_cladeD"/>
    <property type="match status" value="1"/>
</dbReference>
<dbReference type="EC" id="4.2.1.1" evidence="3"/>
<accession>A0ABN3KR60</accession>
<keyword evidence="5" id="KW-0862">Zinc</keyword>
<dbReference type="Gene3D" id="3.40.1050.10">
    <property type="entry name" value="Carbonic anhydrase"/>
    <property type="match status" value="1"/>
</dbReference>
<comment type="function">
    <text evidence="6">Catalyzes the reversible hydration of carbon dioxide to form bicarbonate.</text>
</comment>
<protein>
    <recommendedName>
        <fullName evidence="3">carbonic anhydrase</fullName>
        <ecNumber evidence="3">4.2.1.1</ecNumber>
    </recommendedName>
</protein>
<evidence type="ECO:0000256" key="7">
    <source>
        <dbReference type="ARBA" id="ARBA00048348"/>
    </source>
</evidence>
<evidence type="ECO:0000256" key="1">
    <source>
        <dbReference type="ARBA" id="ARBA00001947"/>
    </source>
</evidence>
<dbReference type="InterPro" id="IPR036874">
    <property type="entry name" value="Carbonic_anhydrase_sf"/>
</dbReference>
<dbReference type="InterPro" id="IPR001765">
    <property type="entry name" value="Carbonic_anhydrase"/>
</dbReference>
<sequence>MHEQPTATDEYLARNALYAASHQGLLPMPPARRTAVVTCMDARVNVYGLLGLSEGDSHVFRNAGGIVTDDVVRSLAVSQRLLGTREVILIHHTDCGMATFNDEEFLEGVERDAGSRPAWTPESFTDAAENLRLSLDRVLSSPFLPRKESVRGFLLHLETGLLEEVRPRTPAR</sequence>
<comment type="catalytic activity">
    <reaction evidence="7">
        <text>hydrogencarbonate + H(+) = CO2 + H2O</text>
        <dbReference type="Rhea" id="RHEA:10748"/>
        <dbReference type="ChEBI" id="CHEBI:15377"/>
        <dbReference type="ChEBI" id="CHEBI:15378"/>
        <dbReference type="ChEBI" id="CHEBI:16526"/>
        <dbReference type="ChEBI" id="CHEBI:17544"/>
        <dbReference type="EC" id="4.2.1.1"/>
    </reaction>
</comment>
<dbReference type="Proteomes" id="UP001501358">
    <property type="component" value="Unassembled WGS sequence"/>
</dbReference>
<evidence type="ECO:0000256" key="6">
    <source>
        <dbReference type="ARBA" id="ARBA00024993"/>
    </source>
</evidence>
<dbReference type="Pfam" id="PF00484">
    <property type="entry name" value="Pro_CA"/>
    <property type="match status" value="1"/>
</dbReference>
<comment type="similarity">
    <text evidence="2">Belongs to the beta-class carbonic anhydrase family.</text>
</comment>
<evidence type="ECO:0000256" key="4">
    <source>
        <dbReference type="ARBA" id="ARBA00022723"/>
    </source>
</evidence>
<dbReference type="PANTHER" id="PTHR43175">
    <property type="entry name" value="CARBONIC ANHYDRASE"/>
    <property type="match status" value="1"/>
</dbReference>
<organism evidence="8 9">
    <name type="scientific">Streptomyces thermolineatus</name>
    <dbReference type="NCBI Taxonomy" id="44033"/>
    <lineage>
        <taxon>Bacteria</taxon>
        <taxon>Bacillati</taxon>
        <taxon>Actinomycetota</taxon>
        <taxon>Actinomycetes</taxon>
        <taxon>Kitasatosporales</taxon>
        <taxon>Streptomycetaceae</taxon>
        <taxon>Streptomyces</taxon>
    </lineage>
</organism>
<keyword evidence="9" id="KW-1185">Reference proteome</keyword>
<dbReference type="EMBL" id="BAAATA010000001">
    <property type="protein sequence ID" value="GAA2470138.1"/>
    <property type="molecule type" value="Genomic_DNA"/>
</dbReference>
<dbReference type="SMART" id="SM00947">
    <property type="entry name" value="Pro_CA"/>
    <property type="match status" value="1"/>
</dbReference>
<dbReference type="SUPFAM" id="SSF53056">
    <property type="entry name" value="beta-carbonic anhydrase, cab"/>
    <property type="match status" value="1"/>
</dbReference>
<name>A0ABN3KR60_9ACTN</name>
<evidence type="ECO:0000313" key="9">
    <source>
        <dbReference type="Proteomes" id="UP001501358"/>
    </source>
</evidence>
<evidence type="ECO:0000256" key="5">
    <source>
        <dbReference type="ARBA" id="ARBA00022833"/>
    </source>
</evidence>
<comment type="caution">
    <text evidence="8">The sequence shown here is derived from an EMBL/GenBank/DDBJ whole genome shotgun (WGS) entry which is preliminary data.</text>
</comment>
<proteinExistence type="inferred from homology"/>
<evidence type="ECO:0000256" key="3">
    <source>
        <dbReference type="ARBA" id="ARBA00012925"/>
    </source>
</evidence>
<dbReference type="RefSeq" id="WP_344381177.1">
    <property type="nucleotide sequence ID" value="NZ_BAAATA010000001.1"/>
</dbReference>
<evidence type="ECO:0000313" key="8">
    <source>
        <dbReference type="EMBL" id="GAA2470138.1"/>
    </source>
</evidence>
<dbReference type="PANTHER" id="PTHR43175:SF3">
    <property type="entry name" value="CARBON DISULFIDE HYDROLASE"/>
    <property type="match status" value="1"/>
</dbReference>
<gene>
    <name evidence="8" type="primary">canA</name>
    <name evidence="8" type="ORF">GCM10010406_02070</name>
</gene>
<keyword evidence="4" id="KW-0479">Metal-binding</keyword>